<proteinExistence type="predicted"/>
<accession>A0A7J7MCD6</accession>
<keyword evidence="3" id="KW-1185">Reference proteome</keyword>
<dbReference type="AlphaFoldDB" id="A0A7J7MCD6"/>
<evidence type="ECO:0000313" key="2">
    <source>
        <dbReference type="EMBL" id="KAF6152541.1"/>
    </source>
</evidence>
<evidence type="ECO:0000256" key="1">
    <source>
        <dbReference type="SAM" id="Phobius"/>
    </source>
</evidence>
<protein>
    <submittedName>
        <fullName evidence="2">Uncharacterized protein</fullName>
    </submittedName>
</protein>
<keyword evidence="1" id="KW-1133">Transmembrane helix</keyword>
<gene>
    <name evidence="2" type="ORF">GIB67_012988</name>
</gene>
<keyword evidence="1" id="KW-0812">Transmembrane</keyword>
<keyword evidence="1" id="KW-0472">Membrane</keyword>
<evidence type="ECO:0000313" key="3">
    <source>
        <dbReference type="Proteomes" id="UP000541444"/>
    </source>
</evidence>
<feature type="transmembrane region" description="Helical" evidence="1">
    <location>
        <begin position="7"/>
        <end position="32"/>
    </location>
</feature>
<comment type="caution">
    <text evidence="2">The sequence shown here is derived from an EMBL/GenBank/DDBJ whole genome shotgun (WGS) entry which is preliminary data.</text>
</comment>
<sequence length="59" mass="6586">MPHEEIGVLGGILGTTCVQTCGLSMSTLATIILPESYILYYFYLFAYYSFIASFIMTMV</sequence>
<name>A0A7J7MCD6_9MAGN</name>
<dbReference type="EMBL" id="JACGCM010001620">
    <property type="protein sequence ID" value="KAF6152541.1"/>
    <property type="molecule type" value="Genomic_DNA"/>
</dbReference>
<feature type="transmembrane region" description="Helical" evidence="1">
    <location>
        <begin position="38"/>
        <end position="58"/>
    </location>
</feature>
<reference evidence="2 3" key="1">
    <citation type="journal article" date="2020" name="IScience">
        <title>Genome Sequencing of the Endangered Kingdonia uniflora (Circaeasteraceae, Ranunculales) Reveals Potential Mechanisms of Evolutionary Specialization.</title>
        <authorList>
            <person name="Sun Y."/>
            <person name="Deng T."/>
            <person name="Zhang A."/>
            <person name="Moore M.J."/>
            <person name="Landis J.B."/>
            <person name="Lin N."/>
            <person name="Zhang H."/>
            <person name="Zhang X."/>
            <person name="Huang J."/>
            <person name="Zhang X."/>
            <person name="Sun H."/>
            <person name="Wang H."/>
        </authorList>
    </citation>
    <scope>NUCLEOTIDE SEQUENCE [LARGE SCALE GENOMIC DNA]</scope>
    <source>
        <strain evidence="2">TB1705</strain>
        <tissue evidence="2">Leaf</tissue>
    </source>
</reference>
<organism evidence="2 3">
    <name type="scientific">Kingdonia uniflora</name>
    <dbReference type="NCBI Taxonomy" id="39325"/>
    <lineage>
        <taxon>Eukaryota</taxon>
        <taxon>Viridiplantae</taxon>
        <taxon>Streptophyta</taxon>
        <taxon>Embryophyta</taxon>
        <taxon>Tracheophyta</taxon>
        <taxon>Spermatophyta</taxon>
        <taxon>Magnoliopsida</taxon>
        <taxon>Ranunculales</taxon>
        <taxon>Circaeasteraceae</taxon>
        <taxon>Kingdonia</taxon>
    </lineage>
</organism>
<dbReference type="Proteomes" id="UP000541444">
    <property type="component" value="Unassembled WGS sequence"/>
</dbReference>